<feature type="region of interest" description="Disordered" evidence="1">
    <location>
        <begin position="29"/>
        <end position="50"/>
    </location>
</feature>
<name>A0AAW0B5V5_9AGAR</name>
<sequence length="232" mass="26765">MFLTPKRVHFTKGVKPKPVSLQDIVPSETLLSSETKAARQGIKDQDIEDENEVFRLLVPRNVPYKYQEATDSESHASDSEEDSSSQSDDEMDSVFEQSSCQDGNDQRWAEEASSDEASECESFASDDGETDFQEALLKWVNRDVSIFPPKSPPTYHELRPFGPTKFDKRPEGMSDKEWKSVLTGTFDRWWNDLYEKHKVHTEYMMRGQSPIGDRECSSRRSNTFWNDLDPQF</sequence>
<dbReference type="AlphaFoldDB" id="A0AAW0B5V5"/>
<evidence type="ECO:0000313" key="2">
    <source>
        <dbReference type="EMBL" id="KAK7020601.1"/>
    </source>
</evidence>
<evidence type="ECO:0000256" key="1">
    <source>
        <dbReference type="SAM" id="MobiDB-lite"/>
    </source>
</evidence>
<dbReference type="EMBL" id="JAYKXP010000186">
    <property type="protein sequence ID" value="KAK7020601.1"/>
    <property type="molecule type" value="Genomic_DNA"/>
</dbReference>
<keyword evidence="3" id="KW-1185">Reference proteome</keyword>
<feature type="compositionally biased region" description="Acidic residues" evidence="1">
    <location>
        <begin position="112"/>
        <end position="127"/>
    </location>
</feature>
<comment type="caution">
    <text evidence="2">The sequence shown here is derived from an EMBL/GenBank/DDBJ whole genome shotgun (WGS) entry which is preliminary data.</text>
</comment>
<protein>
    <submittedName>
        <fullName evidence="2">Uncharacterized protein</fullName>
    </submittedName>
</protein>
<reference evidence="2 3" key="1">
    <citation type="submission" date="2024-01" db="EMBL/GenBank/DDBJ databases">
        <title>A draft genome for a cacao thread blight-causing isolate of Paramarasmius palmivorus.</title>
        <authorList>
            <person name="Baruah I.K."/>
            <person name="Bukari Y."/>
            <person name="Amoako-Attah I."/>
            <person name="Meinhardt L.W."/>
            <person name="Bailey B.A."/>
            <person name="Cohen S.P."/>
        </authorList>
    </citation>
    <scope>NUCLEOTIDE SEQUENCE [LARGE SCALE GENOMIC DNA]</scope>
    <source>
        <strain evidence="2 3">GH-12</strain>
    </source>
</reference>
<feature type="region of interest" description="Disordered" evidence="1">
    <location>
        <begin position="65"/>
        <end position="127"/>
    </location>
</feature>
<dbReference type="Proteomes" id="UP001383192">
    <property type="component" value="Unassembled WGS sequence"/>
</dbReference>
<gene>
    <name evidence="2" type="ORF">VNI00_017730</name>
</gene>
<feature type="compositionally biased region" description="Acidic residues" evidence="1">
    <location>
        <begin position="79"/>
        <end position="93"/>
    </location>
</feature>
<evidence type="ECO:0000313" key="3">
    <source>
        <dbReference type="Proteomes" id="UP001383192"/>
    </source>
</evidence>
<proteinExistence type="predicted"/>
<organism evidence="2 3">
    <name type="scientific">Paramarasmius palmivorus</name>
    <dbReference type="NCBI Taxonomy" id="297713"/>
    <lineage>
        <taxon>Eukaryota</taxon>
        <taxon>Fungi</taxon>
        <taxon>Dikarya</taxon>
        <taxon>Basidiomycota</taxon>
        <taxon>Agaricomycotina</taxon>
        <taxon>Agaricomycetes</taxon>
        <taxon>Agaricomycetidae</taxon>
        <taxon>Agaricales</taxon>
        <taxon>Marasmiineae</taxon>
        <taxon>Marasmiaceae</taxon>
        <taxon>Paramarasmius</taxon>
    </lineage>
</organism>
<accession>A0AAW0B5V5</accession>